<dbReference type="InterPro" id="IPR020904">
    <property type="entry name" value="Sc_DH/Rdtase_CS"/>
</dbReference>
<evidence type="ECO:0000313" key="3">
    <source>
        <dbReference type="EMBL" id="TVZ05922.1"/>
    </source>
</evidence>
<dbReference type="Proteomes" id="UP000460272">
    <property type="component" value="Unassembled WGS sequence"/>
</dbReference>
<dbReference type="PRINTS" id="PR00081">
    <property type="entry name" value="GDHRDH"/>
</dbReference>
<protein>
    <submittedName>
        <fullName evidence="3">SDR family oxidoreductase</fullName>
    </submittedName>
</protein>
<organism evidence="3 4">
    <name type="scientific">Trebonia kvetii</name>
    <dbReference type="NCBI Taxonomy" id="2480626"/>
    <lineage>
        <taxon>Bacteria</taxon>
        <taxon>Bacillati</taxon>
        <taxon>Actinomycetota</taxon>
        <taxon>Actinomycetes</taxon>
        <taxon>Streptosporangiales</taxon>
        <taxon>Treboniaceae</taxon>
        <taxon>Trebonia</taxon>
    </lineage>
</organism>
<dbReference type="CDD" id="cd05233">
    <property type="entry name" value="SDR_c"/>
    <property type="match status" value="1"/>
</dbReference>
<dbReference type="InterPro" id="IPR036291">
    <property type="entry name" value="NAD(P)-bd_dom_sf"/>
</dbReference>
<accession>A0A6P2C3C5</accession>
<comment type="similarity">
    <text evidence="1">Belongs to the short-chain dehydrogenases/reductases (SDR) family.</text>
</comment>
<keyword evidence="2" id="KW-0560">Oxidoreductase</keyword>
<evidence type="ECO:0000313" key="4">
    <source>
        <dbReference type="Proteomes" id="UP000460272"/>
    </source>
</evidence>
<dbReference type="GO" id="GO:0016491">
    <property type="term" value="F:oxidoreductase activity"/>
    <property type="evidence" value="ECO:0007669"/>
    <property type="project" value="UniProtKB-KW"/>
</dbReference>
<sequence length="299" mass="31305">MSAVPRETLRSLAARSAYAGRAVIVTGAAGAFGSATLRVLRFLGADAIGIDRVPGAGVVTCDVTDDEQVRAAVTEAVARLGRLDTLIHYAGVGPVTDVGQSPDAEVREALEVNLLGTWRVTAAALPALLDARGRVIVTASLLAGVTMPFSAAYTVSKRALTAYADVLRMEYGTHLGVTTVYPGYVDTAIHDRSRAARVALEGLVPAESVRDTVLTVVRAGAERSAPRDVASTRAGMAALRLARHAPGLLDRGLAARLRHLVRTQEFEGADLAVGLRQRHSLMPTRLAGSAGGAPRICEQ</sequence>
<dbReference type="SUPFAM" id="SSF51735">
    <property type="entry name" value="NAD(P)-binding Rossmann-fold domains"/>
    <property type="match status" value="1"/>
</dbReference>
<gene>
    <name evidence="3" type="ORF">EAS64_00110</name>
</gene>
<proteinExistence type="inferred from homology"/>
<reference evidence="3 4" key="1">
    <citation type="submission" date="2018-11" db="EMBL/GenBank/DDBJ databases">
        <title>Trebonia kvetii gen.nov., sp.nov., a novel acidophilic actinobacterium, and proposal of the new actinobacterial family Treboniaceae fam. nov.</title>
        <authorList>
            <person name="Rapoport D."/>
            <person name="Sagova-Mareckova M."/>
            <person name="Sedlacek I."/>
            <person name="Provaznik J."/>
            <person name="Kralova S."/>
            <person name="Pavlinic D."/>
            <person name="Benes V."/>
            <person name="Kopecky J."/>
        </authorList>
    </citation>
    <scope>NUCLEOTIDE SEQUENCE [LARGE SCALE GENOMIC DNA]</scope>
    <source>
        <strain evidence="3 4">15Tr583</strain>
    </source>
</reference>
<dbReference type="GO" id="GO:0016020">
    <property type="term" value="C:membrane"/>
    <property type="evidence" value="ECO:0007669"/>
    <property type="project" value="TreeGrafter"/>
</dbReference>
<dbReference type="Gene3D" id="3.40.50.720">
    <property type="entry name" value="NAD(P)-binding Rossmann-like Domain"/>
    <property type="match status" value="1"/>
</dbReference>
<keyword evidence="4" id="KW-1185">Reference proteome</keyword>
<dbReference type="PANTHER" id="PTHR44196:SF1">
    <property type="entry name" value="DEHYDROGENASE_REDUCTASE SDR FAMILY MEMBER 7B"/>
    <property type="match status" value="1"/>
</dbReference>
<dbReference type="PROSITE" id="PS00061">
    <property type="entry name" value="ADH_SHORT"/>
    <property type="match status" value="1"/>
</dbReference>
<comment type="caution">
    <text evidence="3">The sequence shown here is derived from an EMBL/GenBank/DDBJ whole genome shotgun (WGS) entry which is preliminary data.</text>
</comment>
<name>A0A6P2C3C5_9ACTN</name>
<dbReference type="PANTHER" id="PTHR44196">
    <property type="entry name" value="DEHYDROGENASE/REDUCTASE SDR FAMILY MEMBER 7B"/>
    <property type="match status" value="1"/>
</dbReference>
<dbReference type="OrthoDB" id="3567890at2"/>
<evidence type="ECO:0000256" key="1">
    <source>
        <dbReference type="ARBA" id="ARBA00006484"/>
    </source>
</evidence>
<dbReference type="Pfam" id="PF00106">
    <property type="entry name" value="adh_short"/>
    <property type="match status" value="1"/>
</dbReference>
<dbReference type="EMBL" id="RPFW01000001">
    <property type="protein sequence ID" value="TVZ05922.1"/>
    <property type="molecule type" value="Genomic_DNA"/>
</dbReference>
<evidence type="ECO:0000256" key="2">
    <source>
        <dbReference type="ARBA" id="ARBA00023002"/>
    </source>
</evidence>
<dbReference type="InterPro" id="IPR002347">
    <property type="entry name" value="SDR_fam"/>
</dbReference>
<dbReference type="AlphaFoldDB" id="A0A6P2C3C5"/>